<dbReference type="PATRIC" id="fig|997887.3.peg.929"/>
<dbReference type="EMBL" id="AGXV01000011">
    <property type="protein sequence ID" value="EIY68163.1"/>
    <property type="molecule type" value="Genomic_DNA"/>
</dbReference>
<organism evidence="1 2">
    <name type="scientific">Bacteroides salyersiae CL02T12C01</name>
    <dbReference type="NCBI Taxonomy" id="997887"/>
    <lineage>
        <taxon>Bacteria</taxon>
        <taxon>Pseudomonadati</taxon>
        <taxon>Bacteroidota</taxon>
        <taxon>Bacteroidia</taxon>
        <taxon>Bacteroidales</taxon>
        <taxon>Bacteroidaceae</taxon>
        <taxon>Bacteroides</taxon>
    </lineage>
</organism>
<evidence type="ECO:0000313" key="1">
    <source>
        <dbReference type="EMBL" id="EIY68163.1"/>
    </source>
</evidence>
<comment type="caution">
    <text evidence="1">The sequence shown here is derived from an EMBL/GenBank/DDBJ whole genome shotgun (WGS) entry which is preliminary data.</text>
</comment>
<dbReference type="Proteomes" id="UP000005150">
    <property type="component" value="Unassembled WGS sequence"/>
</dbReference>
<proteinExistence type="predicted"/>
<dbReference type="HOGENOM" id="CLU_3132494_0_0_10"/>
<name>I9TGK8_9BACE</name>
<gene>
    <name evidence="1" type="ORF">HMPREF1071_00895</name>
</gene>
<evidence type="ECO:0000313" key="2">
    <source>
        <dbReference type="Proteomes" id="UP000005150"/>
    </source>
</evidence>
<accession>I9TGK8</accession>
<sequence>MCTDLSARLGKGAHRFNRKKRWVSSYWHNVFHPVGTMCFIWMKQVVSIC</sequence>
<dbReference type="AlphaFoldDB" id="I9TGK8"/>
<keyword evidence="2" id="KW-1185">Reference proteome</keyword>
<protein>
    <submittedName>
        <fullName evidence="1">Uncharacterized protein</fullName>
    </submittedName>
</protein>
<reference evidence="1 2" key="1">
    <citation type="submission" date="2012-02" db="EMBL/GenBank/DDBJ databases">
        <title>The Genome Sequence of Bacteroides salyersiae CL02T12C01.</title>
        <authorList>
            <consortium name="The Broad Institute Genome Sequencing Platform"/>
            <person name="Earl A."/>
            <person name="Ward D."/>
            <person name="Feldgarden M."/>
            <person name="Gevers D."/>
            <person name="Zitomersky N.L."/>
            <person name="Coyne M.J."/>
            <person name="Comstock L.E."/>
            <person name="Young S.K."/>
            <person name="Zeng Q."/>
            <person name="Gargeya S."/>
            <person name="Fitzgerald M."/>
            <person name="Haas B."/>
            <person name="Abouelleil A."/>
            <person name="Alvarado L."/>
            <person name="Arachchi H.M."/>
            <person name="Berlin A."/>
            <person name="Chapman S.B."/>
            <person name="Gearin G."/>
            <person name="Goldberg J."/>
            <person name="Griggs A."/>
            <person name="Gujja S."/>
            <person name="Hansen M."/>
            <person name="Heiman D."/>
            <person name="Howarth C."/>
            <person name="Larimer J."/>
            <person name="Lui A."/>
            <person name="MacDonald P.J.P."/>
            <person name="McCowen C."/>
            <person name="Montmayeur A."/>
            <person name="Murphy C."/>
            <person name="Neiman D."/>
            <person name="Pearson M."/>
            <person name="Priest M."/>
            <person name="Roberts A."/>
            <person name="Saif S."/>
            <person name="Shea T."/>
            <person name="Sisk P."/>
            <person name="Stolte C."/>
            <person name="Sykes S."/>
            <person name="Wortman J."/>
            <person name="Nusbaum C."/>
            <person name="Birren B."/>
        </authorList>
    </citation>
    <scope>NUCLEOTIDE SEQUENCE [LARGE SCALE GENOMIC DNA]</scope>
    <source>
        <strain evidence="1 2">CL02T12C01</strain>
    </source>
</reference>